<dbReference type="EMBL" id="CAKOFQ010006906">
    <property type="protein sequence ID" value="CAH1981208.1"/>
    <property type="molecule type" value="Genomic_DNA"/>
</dbReference>
<sequence>METEEHSMDSPTPPPTRSNITTEVISDLGLILLRSDKTCHSIVLTVLGALAWIDSNASLKVTLLIAPIVRQLASDKSLNGEMAAHIMAAILNALTLHGQHEANQGSLMTLGAQVYELLRPSFLEVLSVMQQIPGVNPVDLQKLDERISGSTSKGNKVEKVKKDLFKKLTGNLIGRSMGQLFKKEVKIQDLPRIAIPKKVEQKDSMIPNLQNIFS</sequence>
<protein>
    <recommendedName>
        <fullName evidence="1">Exportin-5 C-terminal domain-containing protein</fullName>
    </recommendedName>
</protein>
<dbReference type="InterPro" id="IPR045478">
    <property type="entry name" value="Exportin-5_C"/>
</dbReference>
<accession>A0A9P0KRY4</accession>
<name>A0A9P0KRY4_ACAOB</name>
<dbReference type="Proteomes" id="UP001152888">
    <property type="component" value="Unassembled WGS sequence"/>
</dbReference>
<evidence type="ECO:0000313" key="3">
    <source>
        <dbReference type="Proteomes" id="UP001152888"/>
    </source>
</evidence>
<dbReference type="AlphaFoldDB" id="A0A9P0KRY4"/>
<reference evidence="2" key="1">
    <citation type="submission" date="2022-03" db="EMBL/GenBank/DDBJ databases">
        <authorList>
            <person name="Sayadi A."/>
        </authorList>
    </citation>
    <scope>NUCLEOTIDE SEQUENCE</scope>
</reference>
<dbReference type="InterPro" id="IPR011989">
    <property type="entry name" value="ARM-like"/>
</dbReference>
<evidence type="ECO:0000313" key="2">
    <source>
        <dbReference type="EMBL" id="CAH1981208.1"/>
    </source>
</evidence>
<dbReference type="Pfam" id="PF19273">
    <property type="entry name" value="Exportin-5"/>
    <property type="match status" value="1"/>
</dbReference>
<gene>
    <name evidence="2" type="ORF">ACAOBT_LOCUS14361</name>
</gene>
<keyword evidence="3" id="KW-1185">Reference proteome</keyword>
<dbReference type="Gene3D" id="1.25.10.10">
    <property type="entry name" value="Leucine-rich Repeat Variant"/>
    <property type="match status" value="1"/>
</dbReference>
<comment type="caution">
    <text evidence="2">The sequence shown here is derived from an EMBL/GenBank/DDBJ whole genome shotgun (WGS) entry which is preliminary data.</text>
</comment>
<dbReference type="OrthoDB" id="2215036at2759"/>
<feature type="domain" description="Exportin-5 C-terminal" evidence="1">
    <location>
        <begin position="17"/>
        <end position="180"/>
    </location>
</feature>
<evidence type="ECO:0000259" key="1">
    <source>
        <dbReference type="Pfam" id="PF19273"/>
    </source>
</evidence>
<organism evidence="2 3">
    <name type="scientific">Acanthoscelides obtectus</name>
    <name type="common">Bean weevil</name>
    <name type="synonym">Bruchus obtectus</name>
    <dbReference type="NCBI Taxonomy" id="200917"/>
    <lineage>
        <taxon>Eukaryota</taxon>
        <taxon>Metazoa</taxon>
        <taxon>Ecdysozoa</taxon>
        <taxon>Arthropoda</taxon>
        <taxon>Hexapoda</taxon>
        <taxon>Insecta</taxon>
        <taxon>Pterygota</taxon>
        <taxon>Neoptera</taxon>
        <taxon>Endopterygota</taxon>
        <taxon>Coleoptera</taxon>
        <taxon>Polyphaga</taxon>
        <taxon>Cucujiformia</taxon>
        <taxon>Chrysomeloidea</taxon>
        <taxon>Chrysomelidae</taxon>
        <taxon>Bruchinae</taxon>
        <taxon>Bruchini</taxon>
        <taxon>Acanthoscelides</taxon>
    </lineage>
</organism>
<proteinExistence type="predicted"/>